<dbReference type="CDD" id="cd00146">
    <property type="entry name" value="PKD"/>
    <property type="match status" value="2"/>
</dbReference>
<keyword evidence="2" id="KW-0843">Virulence</keyword>
<evidence type="ECO:0000259" key="8">
    <source>
        <dbReference type="PROSITE" id="PS50853"/>
    </source>
</evidence>
<evidence type="ECO:0000259" key="7">
    <source>
        <dbReference type="PROSITE" id="PS50093"/>
    </source>
</evidence>
<feature type="compositionally biased region" description="Polar residues" evidence="5">
    <location>
        <begin position="777"/>
        <end position="796"/>
    </location>
</feature>
<evidence type="ECO:0000256" key="4">
    <source>
        <dbReference type="ARBA" id="ARBA00023326"/>
    </source>
</evidence>
<dbReference type="SMART" id="SM00089">
    <property type="entry name" value="PKD"/>
    <property type="match status" value="2"/>
</dbReference>
<feature type="domain" description="PKD" evidence="7">
    <location>
        <begin position="562"/>
        <end position="644"/>
    </location>
</feature>
<feature type="compositionally biased region" description="Polar residues" evidence="5">
    <location>
        <begin position="655"/>
        <end position="676"/>
    </location>
</feature>
<keyword evidence="3" id="KW-0326">Glycosidase</keyword>
<name>A0ABS5KV03_9ACTN</name>
<dbReference type="InterPro" id="IPR036116">
    <property type="entry name" value="FN3_sf"/>
</dbReference>
<dbReference type="Proteomes" id="UP000730482">
    <property type="component" value="Unassembled WGS sequence"/>
</dbReference>
<feature type="region of interest" description="Disordered" evidence="5">
    <location>
        <begin position="647"/>
        <end position="676"/>
    </location>
</feature>
<dbReference type="Pfam" id="PF00041">
    <property type="entry name" value="fn3"/>
    <property type="match status" value="1"/>
</dbReference>
<proteinExistence type="predicted"/>
<dbReference type="EMBL" id="JAAFYZ010000085">
    <property type="protein sequence ID" value="MBS2549892.1"/>
    <property type="molecule type" value="Genomic_DNA"/>
</dbReference>
<evidence type="ECO:0000313" key="9">
    <source>
        <dbReference type="EMBL" id="MBS2549892.1"/>
    </source>
</evidence>
<feature type="region of interest" description="Disordered" evidence="5">
    <location>
        <begin position="30"/>
        <end position="55"/>
    </location>
</feature>
<keyword evidence="10" id="KW-1185">Reference proteome</keyword>
<dbReference type="Gene3D" id="2.60.40.10">
    <property type="entry name" value="Immunoglobulins"/>
    <property type="match status" value="3"/>
</dbReference>
<accession>A0ABS5KV03</accession>
<dbReference type="Pfam" id="PF04185">
    <property type="entry name" value="Phosphoesterase"/>
    <property type="match status" value="1"/>
</dbReference>
<dbReference type="PANTHER" id="PTHR36842:SF1">
    <property type="entry name" value="PROTEIN TOLB"/>
    <property type="match status" value="1"/>
</dbReference>
<dbReference type="InterPro" id="IPR017850">
    <property type="entry name" value="Alkaline_phosphatase_core_sf"/>
</dbReference>
<feature type="domain" description="Fibronectin type-III" evidence="8">
    <location>
        <begin position="651"/>
        <end position="752"/>
    </location>
</feature>
<dbReference type="Gene3D" id="3.40.720.10">
    <property type="entry name" value="Alkaline Phosphatase, subunit A"/>
    <property type="match status" value="2"/>
</dbReference>
<dbReference type="SUPFAM" id="SSF49265">
    <property type="entry name" value="Fibronectin type III"/>
    <property type="match status" value="1"/>
</dbReference>
<sequence>MIRWKRWITGAAVLALTVGGITGVAQGVGAKGPESGPGSCTLNGWNPSTDPANAKSLPVGQRPQTYKPDDFNCSSAVFAPLGAEFQKFPQPHDFNIKNTQVYVPSANGQPATLAQKPAAAVNPLAPYFPPFQHFVVIYRENHTFDDYLGDCATTVQAGCNGQVESTNHISSVPDLHSLAKTYALSDAYSTGTQPPSGPNHWWMFSAQSQSSSQQQSYPASGTQFDRFLMNTNGPTDEGTNACTAPTGTGSGSSPYTFVMNGDFYWMLSSGSGYWKNPADGKLEVLPPNRPGTNIPEELHYNEYTCSNQSLPDSTIANDYINFVGTNGLPAYSYVELFNDHPGTYQDIAGNDTATNNVVNAIENNPTYAGNTLIVVTEDDTQNGNNGADHVSNTYRVPLVVIGPSQYVKQHYLSHVAYSTNNVIAAMERTMQNVKSGIIDPNDNIGPTTFPMTTNDQAALGDPLEDFWVQGTTPLSASATASPTTGNAPLAVNFTGSATGGTAPYTYSWNFGDGSTSTAQSPSHTYSSAGSYTATLTVTDASSPAKTATSQVAVNVSAIGNPLAASAAGNPTSGQIPLTVNFTGTATGGTPAYHYSWNFGDGSAASTAQNPSHTYSTVGTYTATLTVTDSASPANSASSTVSVTADPIASVPPSAPQNLTASGGTGQVTLNWQAPSSTGGETLTKYSVYRGTSSGTESLLTSGPCASLSGTTLTCTDTGLTAGTTYYYRVTASNPVGEGGQSNEVSATPTGSTGGCTAGQLLGNPGFENGPSSPAPWSVTSTHTPLSVINSSSNQPPHSGTYDAWLDGWGKSTTDTLSQTVTLPAGCTTYKFNYYMHIDTAETTTTTKYDTLQLQLLSSSGSVLKNMYTYSNLNANTGYSLHSFDLSAYAGQTVTIKFTGTEDSEYQTSFVIDDTALNVS</sequence>
<feature type="compositionally biased region" description="Polar residues" evidence="5">
    <location>
        <begin position="38"/>
        <end position="51"/>
    </location>
</feature>
<dbReference type="InterPro" id="IPR003961">
    <property type="entry name" value="FN3_dom"/>
</dbReference>
<keyword evidence="6" id="KW-0732">Signal</keyword>
<evidence type="ECO:0000256" key="5">
    <source>
        <dbReference type="SAM" id="MobiDB-lite"/>
    </source>
</evidence>
<keyword evidence="1" id="KW-0378">Hydrolase</keyword>
<feature type="signal peptide" evidence="6">
    <location>
        <begin position="1"/>
        <end position="27"/>
    </location>
</feature>
<dbReference type="Gene3D" id="2.60.120.260">
    <property type="entry name" value="Galactose-binding domain-like"/>
    <property type="match status" value="1"/>
</dbReference>
<dbReference type="PANTHER" id="PTHR36842">
    <property type="entry name" value="PROTEIN TOLB HOMOLOG"/>
    <property type="match status" value="1"/>
</dbReference>
<reference evidence="9 10" key="1">
    <citation type="submission" date="2020-02" db="EMBL/GenBank/DDBJ databases">
        <title>Acidophilic actinobacteria isolated from forest soil.</title>
        <authorList>
            <person name="Golinska P."/>
        </authorList>
    </citation>
    <scope>NUCLEOTIDE SEQUENCE [LARGE SCALE GENOMIC DNA]</scope>
    <source>
        <strain evidence="9 10">NL8</strain>
    </source>
</reference>
<evidence type="ECO:0000256" key="6">
    <source>
        <dbReference type="SAM" id="SignalP"/>
    </source>
</evidence>
<evidence type="ECO:0000256" key="3">
    <source>
        <dbReference type="ARBA" id="ARBA00023295"/>
    </source>
</evidence>
<feature type="domain" description="PKD" evidence="7">
    <location>
        <begin position="474"/>
        <end position="560"/>
    </location>
</feature>
<dbReference type="InterPro" id="IPR000601">
    <property type="entry name" value="PKD_dom"/>
</dbReference>
<keyword evidence="4" id="KW-0624">Polysaccharide degradation</keyword>
<dbReference type="SUPFAM" id="SSF49299">
    <property type="entry name" value="PKD domain"/>
    <property type="match status" value="2"/>
</dbReference>
<keyword evidence="4" id="KW-0119">Carbohydrate metabolism</keyword>
<dbReference type="InterPro" id="IPR013783">
    <property type="entry name" value="Ig-like_fold"/>
</dbReference>
<organism evidence="9 10">
    <name type="scientific">Catenulispora pinistramenti</name>
    <dbReference type="NCBI Taxonomy" id="2705254"/>
    <lineage>
        <taxon>Bacteria</taxon>
        <taxon>Bacillati</taxon>
        <taxon>Actinomycetota</taxon>
        <taxon>Actinomycetes</taxon>
        <taxon>Catenulisporales</taxon>
        <taxon>Catenulisporaceae</taxon>
        <taxon>Catenulispora</taxon>
    </lineage>
</organism>
<dbReference type="InterPro" id="IPR007312">
    <property type="entry name" value="Phosphoesterase"/>
</dbReference>
<dbReference type="RefSeq" id="WP_212011708.1">
    <property type="nucleotide sequence ID" value="NZ_JAAFYZ010000085.1"/>
</dbReference>
<comment type="caution">
    <text evidence="9">The sequence shown here is derived from an EMBL/GenBank/DDBJ whole genome shotgun (WGS) entry which is preliminary data.</text>
</comment>
<dbReference type="InterPro" id="IPR035986">
    <property type="entry name" value="PKD_dom_sf"/>
</dbReference>
<protein>
    <submittedName>
        <fullName evidence="9">PKD domain-containing protein</fullName>
    </submittedName>
</protein>
<feature type="region of interest" description="Disordered" evidence="5">
    <location>
        <begin position="733"/>
        <end position="796"/>
    </location>
</feature>
<evidence type="ECO:0000313" key="10">
    <source>
        <dbReference type="Proteomes" id="UP000730482"/>
    </source>
</evidence>
<dbReference type="CDD" id="cd00063">
    <property type="entry name" value="FN3"/>
    <property type="match status" value="1"/>
</dbReference>
<gene>
    <name evidence="9" type="ORF">KGQ19_23790</name>
</gene>
<dbReference type="InterPro" id="IPR022409">
    <property type="entry name" value="PKD/Chitinase_dom"/>
</dbReference>
<evidence type="ECO:0000256" key="1">
    <source>
        <dbReference type="ARBA" id="ARBA00022801"/>
    </source>
</evidence>
<dbReference type="SMART" id="SM00060">
    <property type="entry name" value="FN3"/>
    <property type="match status" value="1"/>
</dbReference>
<dbReference type="Pfam" id="PF18911">
    <property type="entry name" value="PKD_4"/>
    <property type="match status" value="2"/>
</dbReference>
<feature type="compositionally biased region" description="Polar residues" evidence="5">
    <location>
        <begin position="740"/>
        <end position="750"/>
    </location>
</feature>
<dbReference type="PROSITE" id="PS50853">
    <property type="entry name" value="FN3"/>
    <property type="match status" value="1"/>
</dbReference>
<feature type="chain" id="PRO_5047015978" evidence="6">
    <location>
        <begin position="28"/>
        <end position="919"/>
    </location>
</feature>
<evidence type="ECO:0000256" key="2">
    <source>
        <dbReference type="ARBA" id="ARBA00023026"/>
    </source>
</evidence>
<dbReference type="PROSITE" id="PS50093">
    <property type="entry name" value="PKD"/>
    <property type="match status" value="2"/>
</dbReference>